<feature type="chain" id="PRO_5035762260" description="Ig-like domain-containing protein" evidence="1">
    <location>
        <begin position="29"/>
        <end position="522"/>
    </location>
</feature>
<evidence type="ECO:0000256" key="1">
    <source>
        <dbReference type="SAM" id="SignalP"/>
    </source>
</evidence>
<dbReference type="EMBL" id="CP095046">
    <property type="protein sequence ID" value="UOQ71107.1"/>
    <property type="molecule type" value="Genomic_DNA"/>
</dbReference>
<dbReference type="RefSeq" id="WP_244674518.1">
    <property type="nucleotide sequence ID" value="NZ_CP095046.1"/>
</dbReference>
<reference evidence="2" key="1">
    <citation type="submission" date="2022-04" db="EMBL/GenBank/DDBJ databases">
        <title>Hymenobacter sp. isolated from the air.</title>
        <authorList>
            <person name="Won M."/>
            <person name="Lee C.-M."/>
            <person name="Woen H.-Y."/>
            <person name="Kwon S.-W."/>
        </authorList>
    </citation>
    <scope>NUCLEOTIDE SEQUENCE</scope>
    <source>
        <strain evidence="2">5116S-3</strain>
    </source>
</reference>
<evidence type="ECO:0008006" key="4">
    <source>
        <dbReference type="Google" id="ProtNLM"/>
    </source>
</evidence>
<proteinExistence type="predicted"/>
<accession>A0A8T9Q134</accession>
<gene>
    <name evidence="2" type="ORF">MUN79_20910</name>
</gene>
<feature type="signal peptide" evidence="1">
    <location>
        <begin position="1"/>
        <end position="28"/>
    </location>
</feature>
<dbReference type="AlphaFoldDB" id="A0A8T9Q134"/>
<name>A0A8T9Q134_9BACT</name>
<dbReference type="Proteomes" id="UP000831796">
    <property type="component" value="Chromosome"/>
</dbReference>
<protein>
    <recommendedName>
        <fullName evidence="4">Ig-like domain-containing protein</fullName>
    </recommendedName>
</protein>
<sequence length="522" mass="55828">MKHFLFFKALSALALTSGLALNHHVAYAQEDEPYFRKYWEARQKSSAPYKANPASPTLSAPTTDLRNGACDIAPNGDFEAQAFVPNRINNLNGGYPNAAETLNAPQGRSDLQQWRSATGGTPDYYATNATNDMAKPASAVYGPFTAIGTGSVGLFARQTYDSFDRVSEYVTASVSLSAGRYYAQFRANLTRNTSVANQGIASGFGIQFSNGNLPGASASMRDFLPPSGQGVLSTQPIGQNHIDNWNQAPISGQFDLPSGANTVTLGLFNSAPSALLPLPGRNASIPNMYVFVDDLQIFKVPTAGPDRACTGAPVQIGEGCAIPGATYAWTQSGSSTVLATTLQWNVRPTSTTTYNLTVRLPDGSTYSTAVTVNACPPCPALTDAPTFYLVEHAPNSSNSNATFDIKVYNTPGVEFFTLNLQNGNPYANRTMAVNDDGFGFSTFVLELIGETWYHTTVIASNSCSSVSPASYQYLHVPNCPPGGCHGVEKTLILPLKHRPIQTQPLGHLMWKLKALQALNSST</sequence>
<keyword evidence="3" id="KW-1185">Reference proteome</keyword>
<keyword evidence="1" id="KW-0732">Signal</keyword>
<evidence type="ECO:0000313" key="2">
    <source>
        <dbReference type="EMBL" id="UOQ71107.1"/>
    </source>
</evidence>
<organism evidence="2 3">
    <name type="scientific">Hymenobacter cellulosilyticus</name>
    <dbReference type="NCBI Taxonomy" id="2932248"/>
    <lineage>
        <taxon>Bacteria</taxon>
        <taxon>Pseudomonadati</taxon>
        <taxon>Bacteroidota</taxon>
        <taxon>Cytophagia</taxon>
        <taxon>Cytophagales</taxon>
        <taxon>Hymenobacteraceae</taxon>
        <taxon>Hymenobacter</taxon>
    </lineage>
</organism>
<evidence type="ECO:0000313" key="3">
    <source>
        <dbReference type="Proteomes" id="UP000831796"/>
    </source>
</evidence>
<dbReference type="KEGG" id="hcu:MUN79_20910"/>